<dbReference type="GO" id="GO:0015074">
    <property type="term" value="P:DNA integration"/>
    <property type="evidence" value="ECO:0007669"/>
    <property type="project" value="InterPro"/>
</dbReference>
<dbReference type="OrthoDB" id="415489at2759"/>
<dbReference type="PROSITE" id="PS50994">
    <property type="entry name" value="INTEGRASE"/>
    <property type="match status" value="1"/>
</dbReference>
<accession>A0A1Q9E556</accession>
<sequence length="1152" mass="125894">MEVEAAPSGSGHKPDLVQGQGPMTQTGGGGERSAEDVVMETDTAAPAESTAGAISDMASKSITFTAYVDEVESMQDVKRYHQHLQAELEAVAVSKTQRDCPTKGGKAAGRGAPTTAEAPTSAGNSAATPKIHRAEPEGEASPSASASATVVTGEPVWTLETLLQAAAKVSGAKAAPATPNINVIAVRAHRPLVGMMQTYALVDSGATHALRRARSQEEWESARPVVVNLAGGESVSLKMNAAGTILIPMTAGSDDTQAAPIVPLGALVGQLGYTMIWGANRCRLEGRNGEVINLRVRDGCPEIAERDALSLISRLEDNNLEELRGNIRDTKKRIKAAAMMMERTWFDHLQSYAQGGISSEAMKAIDQAPFFSGVPRPCLAGLVEAFPESNGWEALKGLEHLNRRTRKKLWSSNKWIVHMFAGDREKRDLLYLEGHGYVILELDIARGRTQDVLRTATWRVLEYAARKGKIAAVIGGPPQGSFMISRYNIEGPRPLRTNDYPYGNWEGQSDVDVFNVNRQTQLVARMIYLHALATAGRITANPDPTCLREEFMEHVIIALRNWGTVPRMVKMSVEQWKDHVRRGPVKVGGSDPDARGAFPKAFKYIFVAKLRVPQSFVEDGRGTWIDYDGGELAEPDYEEKDDGLEQEEESKRESIRVGGDMVEDDQEEAKKLDPEEDIDLAPPPLVNLIFATGIRDDKAATVLEAIQDVVLYCQALNIPILRFHSDRGMEFQARASKQWLKGQGIRVTTSEAGVHQTNGAAEATVRWIKQRARTLMLAAGVPQHLWPTAVSAAATMQRSDVLGFEPLLAAPYGAKVMVRKRQLEGPKPDDLAPKWIQGTYVGRSESLSKGHLVFVKDDDGERFIHTLHVRAGLREPEQLADELEVDEPSAPSRRVRGKSGGSGDIVAISKAIIFDEEQYKARAESLLTIWSQEEAEALIKEVCRQLPPSDNVLVLEDGKSDTVLLDTERGDGISLQKAEVGYTENIEDVLESLEGPLSIVHTVSPVEATRCFEKWVPSLEKEIKSLEHAVERVVSDDPGVQQDLGSKRGQLIPMKVVFAVKPPDPPADSAIPAAKYKRKSRIVICGNMASHQPGEVYTNTAPAEVVRAAIALARRDLIPVSKDYANFTVDEQDGLFSYMVVRFRGVLGDKAQ</sequence>
<keyword evidence="4" id="KW-1185">Reference proteome</keyword>
<dbReference type="AlphaFoldDB" id="A0A1Q9E556"/>
<feature type="region of interest" description="Disordered" evidence="1">
    <location>
        <begin position="1"/>
        <end position="38"/>
    </location>
</feature>
<dbReference type="EMBL" id="LSRX01000262">
    <property type="protein sequence ID" value="OLQ02545.1"/>
    <property type="molecule type" value="Genomic_DNA"/>
</dbReference>
<evidence type="ECO:0000256" key="1">
    <source>
        <dbReference type="SAM" id="MobiDB-lite"/>
    </source>
</evidence>
<dbReference type="InterPro" id="IPR036397">
    <property type="entry name" value="RNaseH_sf"/>
</dbReference>
<evidence type="ECO:0000313" key="4">
    <source>
        <dbReference type="Proteomes" id="UP000186817"/>
    </source>
</evidence>
<feature type="region of interest" description="Disordered" evidence="1">
    <location>
        <begin position="882"/>
        <end position="901"/>
    </location>
</feature>
<evidence type="ECO:0000313" key="3">
    <source>
        <dbReference type="EMBL" id="OLQ02545.1"/>
    </source>
</evidence>
<dbReference type="InterPro" id="IPR001584">
    <property type="entry name" value="Integrase_cat-core"/>
</dbReference>
<feature type="compositionally biased region" description="Polar residues" evidence="1">
    <location>
        <begin position="117"/>
        <end position="127"/>
    </location>
</feature>
<evidence type="ECO:0000259" key="2">
    <source>
        <dbReference type="PROSITE" id="PS50994"/>
    </source>
</evidence>
<name>A0A1Q9E556_SYMMI</name>
<feature type="compositionally biased region" description="Low complexity" evidence="1">
    <location>
        <begin position="139"/>
        <end position="148"/>
    </location>
</feature>
<feature type="region of interest" description="Disordered" evidence="1">
    <location>
        <begin position="628"/>
        <end position="664"/>
    </location>
</feature>
<comment type="caution">
    <text evidence="3">The sequence shown here is derived from an EMBL/GenBank/DDBJ whole genome shotgun (WGS) entry which is preliminary data.</text>
</comment>
<protein>
    <submittedName>
        <fullName evidence="3">Transposon Ty2-OR2 Gag-Pol polyprotein</fullName>
    </submittedName>
</protein>
<dbReference type="Proteomes" id="UP000186817">
    <property type="component" value="Unassembled WGS sequence"/>
</dbReference>
<proteinExistence type="predicted"/>
<dbReference type="Gene3D" id="3.30.420.10">
    <property type="entry name" value="Ribonuclease H-like superfamily/Ribonuclease H"/>
    <property type="match status" value="1"/>
</dbReference>
<dbReference type="GO" id="GO:0003676">
    <property type="term" value="F:nucleic acid binding"/>
    <property type="evidence" value="ECO:0007669"/>
    <property type="project" value="InterPro"/>
</dbReference>
<feature type="region of interest" description="Disordered" evidence="1">
    <location>
        <begin position="95"/>
        <end position="148"/>
    </location>
</feature>
<gene>
    <name evidence="3" type="primary">TY2B-OR2</name>
    <name evidence="3" type="ORF">AK812_SmicGene14595</name>
</gene>
<organism evidence="3 4">
    <name type="scientific">Symbiodinium microadriaticum</name>
    <name type="common">Dinoflagellate</name>
    <name type="synonym">Zooxanthella microadriatica</name>
    <dbReference type="NCBI Taxonomy" id="2951"/>
    <lineage>
        <taxon>Eukaryota</taxon>
        <taxon>Sar</taxon>
        <taxon>Alveolata</taxon>
        <taxon>Dinophyceae</taxon>
        <taxon>Suessiales</taxon>
        <taxon>Symbiodiniaceae</taxon>
        <taxon>Symbiodinium</taxon>
    </lineage>
</organism>
<dbReference type="SUPFAM" id="SSF53098">
    <property type="entry name" value="Ribonuclease H-like"/>
    <property type="match status" value="1"/>
</dbReference>
<dbReference type="InterPro" id="IPR012337">
    <property type="entry name" value="RNaseH-like_sf"/>
</dbReference>
<reference evidence="3 4" key="1">
    <citation type="submission" date="2016-02" db="EMBL/GenBank/DDBJ databases">
        <title>Genome analysis of coral dinoflagellate symbionts highlights evolutionary adaptations to a symbiotic lifestyle.</title>
        <authorList>
            <person name="Aranda M."/>
            <person name="Li Y."/>
            <person name="Liew Y.J."/>
            <person name="Baumgarten S."/>
            <person name="Simakov O."/>
            <person name="Wilson M."/>
            <person name="Piel J."/>
            <person name="Ashoor H."/>
            <person name="Bougouffa S."/>
            <person name="Bajic V.B."/>
            <person name="Ryu T."/>
            <person name="Ravasi T."/>
            <person name="Bayer T."/>
            <person name="Micklem G."/>
            <person name="Kim H."/>
            <person name="Bhak J."/>
            <person name="Lajeunesse T.C."/>
            <person name="Voolstra C.R."/>
        </authorList>
    </citation>
    <scope>NUCLEOTIDE SEQUENCE [LARGE SCALE GENOMIC DNA]</scope>
    <source>
        <strain evidence="3 4">CCMP2467</strain>
    </source>
</reference>
<feature type="domain" description="Integrase catalytic" evidence="2">
    <location>
        <begin position="649"/>
        <end position="814"/>
    </location>
</feature>
<feature type="compositionally biased region" description="Acidic residues" evidence="1">
    <location>
        <begin position="628"/>
        <end position="648"/>
    </location>
</feature>